<gene>
    <name evidence="4" type="ORF">LZC94_42010</name>
</gene>
<feature type="transmembrane region" description="Helical" evidence="2">
    <location>
        <begin position="48"/>
        <end position="72"/>
    </location>
</feature>
<keyword evidence="4" id="KW-0808">Transferase</keyword>
<keyword evidence="4" id="KW-0418">Kinase</keyword>
<dbReference type="Proteomes" id="UP001370348">
    <property type="component" value="Chromosome"/>
</dbReference>
<accession>A0ABZ2LTZ9</accession>
<dbReference type="Pfam" id="PF02518">
    <property type="entry name" value="HATPase_c"/>
    <property type="match status" value="1"/>
</dbReference>
<protein>
    <submittedName>
        <fullName evidence="4">Histidine kinase</fullName>
    </submittedName>
</protein>
<dbReference type="Pfam" id="PF06580">
    <property type="entry name" value="His_kinase"/>
    <property type="match status" value="1"/>
</dbReference>
<keyword evidence="2" id="KW-1133">Transmembrane helix</keyword>
<evidence type="ECO:0000313" key="5">
    <source>
        <dbReference type="Proteomes" id="UP001370348"/>
    </source>
</evidence>
<dbReference type="InterPro" id="IPR003594">
    <property type="entry name" value="HATPase_dom"/>
</dbReference>
<dbReference type="SUPFAM" id="SSF55874">
    <property type="entry name" value="ATPase domain of HSP90 chaperone/DNA topoisomerase II/histidine kinase"/>
    <property type="match status" value="1"/>
</dbReference>
<feature type="transmembrane region" description="Helical" evidence="2">
    <location>
        <begin position="135"/>
        <end position="151"/>
    </location>
</feature>
<feature type="compositionally biased region" description="Low complexity" evidence="1">
    <location>
        <begin position="370"/>
        <end position="397"/>
    </location>
</feature>
<dbReference type="InterPro" id="IPR036890">
    <property type="entry name" value="HATPase_C_sf"/>
</dbReference>
<dbReference type="SMART" id="SM00387">
    <property type="entry name" value="HATPase_c"/>
    <property type="match status" value="1"/>
</dbReference>
<dbReference type="Gene3D" id="3.30.565.10">
    <property type="entry name" value="Histidine kinase-like ATPase, C-terminal domain"/>
    <property type="match status" value="1"/>
</dbReference>
<feature type="region of interest" description="Disordered" evidence="1">
    <location>
        <begin position="365"/>
        <end position="407"/>
    </location>
</feature>
<feature type="transmembrane region" description="Helical" evidence="2">
    <location>
        <begin position="93"/>
        <end position="115"/>
    </location>
</feature>
<feature type="domain" description="Histidine kinase/HSP90-like ATPase" evidence="3">
    <location>
        <begin position="261"/>
        <end position="362"/>
    </location>
</feature>
<dbReference type="GO" id="GO:0016301">
    <property type="term" value="F:kinase activity"/>
    <property type="evidence" value="ECO:0007669"/>
    <property type="project" value="UniProtKB-KW"/>
</dbReference>
<feature type="compositionally biased region" description="Pro residues" evidence="1">
    <location>
        <begin position="398"/>
        <end position="407"/>
    </location>
</feature>
<dbReference type="PANTHER" id="PTHR34220">
    <property type="entry name" value="SENSOR HISTIDINE KINASE YPDA"/>
    <property type="match status" value="1"/>
</dbReference>
<organism evidence="4 5">
    <name type="scientific">Pendulispora albinea</name>
    <dbReference type="NCBI Taxonomy" id="2741071"/>
    <lineage>
        <taxon>Bacteria</taxon>
        <taxon>Pseudomonadati</taxon>
        <taxon>Myxococcota</taxon>
        <taxon>Myxococcia</taxon>
        <taxon>Myxococcales</taxon>
        <taxon>Sorangiineae</taxon>
        <taxon>Pendulisporaceae</taxon>
        <taxon>Pendulispora</taxon>
    </lineage>
</organism>
<keyword evidence="2" id="KW-0812">Transmembrane</keyword>
<evidence type="ECO:0000313" key="4">
    <source>
        <dbReference type="EMBL" id="WXB14389.1"/>
    </source>
</evidence>
<dbReference type="EMBL" id="CP089984">
    <property type="protein sequence ID" value="WXB14389.1"/>
    <property type="molecule type" value="Genomic_DNA"/>
</dbReference>
<proteinExistence type="predicted"/>
<dbReference type="InterPro" id="IPR010559">
    <property type="entry name" value="Sig_transdc_His_kin_internal"/>
</dbReference>
<sequence>MGRMEKETQLLDRFGLLGVASFLFWTVDGLIGVVGYRRMLGPEGTVSWWHALRASMVGAWMWVPLTVGIFWLARRSPLDPEHRGWRRSVGVHVAANVGVILFRAVLVYGGNRWIGWYPELPSFGEILYASVDHNLLLYWMLVGVAHALHFARRHRERALHASRLEAQLATARLGALEAQLRPHFLFNALHSLAELVHRDVDAADRMIVRLSELLRRTLAGDHAHEVPLREEIALLVPYIEIEQLRFGDRLSVTWDIAPEALDARVPHWILQPLVENALRHGLGRRAAPGHLCIAARAQAGRLMLEVRDDGSGPREGWEKTAGVGLANTRARLRELHGEDQRFTLAAANDRGAVASIDIPLARGLAERARSSGAPGATTSSGAPGATTPPGAPRATTPPGAPAPPATP</sequence>
<keyword evidence="2" id="KW-0472">Membrane</keyword>
<dbReference type="PANTHER" id="PTHR34220:SF7">
    <property type="entry name" value="SENSOR HISTIDINE KINASE YPDA"/>
    <property type="match status" value="1"/>
</dbReference>
<feature type="transmembrane region" description="Helical" evidence="2">
    <location>
        <begin position="14"/>
        <end position="36"/>
    </location>
</feature>
<dbReference type="InterPro" id="IPR050640">
    <property type="entry name" value="Bact_2-comp_sensor_kinase"/>
</dbReference>
<keyword evidence="5" id="KW-1185">Reference proteome</keyword>
<name>A0ABZ2LTZ9_9BACT</name>
<dbReference type="RefSeq" id="WP_394824009.1">
    <property type="nucleotide sequence ID" value="NZ_CP089984.1"/>
</dbReference>
<evidence type="ECO:0000259" key="3">
    <source>
        <dbReference type="SMART" id="SM00387"/>
    </source>
</evidence>
<evidence type="ECO:0000256" key="1">
    <source>
        <dbReference type="SAM" id="MobiDB-lite"/>
    </source>
</evidence>
<reference evidence="4 5" key="1">
    <citation type="submission" date="2021-12" db="EMBL/GenBank/DDBJ databases">
        <title>Discovery of the Pendulisporaceae a myxobacterial family with distinct sporulation behavior and unique specialized metabolism.</title>
        <authorList>
            <person name="Garcia R."/>
            <person name="Popoff A."/>
            <person name="Bader C.D."/>
            <person name="Loehr J."/>
            <person name="Walesch S."/>
            <person name="Walt C."/>
            <person name="Boldt J."/>
            <person name="Bunk B."/>
            <person name="Haeckl F.J.F.P.J."/>
            <person name="Gunesch A.P."/>
            <person name="Birkelbach J."/>
            <person name="Nuebel U."/>
            <person name="Pietschmann T."/>
            <person name="Bach T."/>
            <person name="Mueller R."/>
        </authorList>
    </citation>
    <scope>NUCLEOTIDE SEQUENCE [LARGE SCALE GENOMIC DNA]</scope>
    <source>
        <strain evidence="4 5">MSr11954</strain>
    </source>
</reference>
<evidence type="ECO:0000256" key="2">
    <source>
        <dbReference type="SAM" id="Phobius"/>
    </source>
</evidence>